<feature type="compositionally biased region" description="Polar residues" evidence="1">
    <location>
        <begin position="455"/>
        <end position="473"/>
    </location>
</feature>
<evidence type="ECO:0000259" key="2">
    <source>
        <dbReference type="Pfam" id="PF02120"/>
    </source>
</evidence>
<keyword evidence="3" id="KW-0969">Cilium</keyword>
<feature type="compositionally biased region" description="Basic and acidic residues" evidence="1">
    <location>
        <begin position="438"/>
        <end position="454"/>
    </location>
</feature>
<gene>
    <name evidence="3" type="ORF">HTY61_14800</name>
</gene>
<dbReference type="InterPro" id="IPR038610">
    <property type="entry name" value="FliK-like_C_sf"/>
</dbReference>
<proteinExistence type="predicted"/>
<protein>
    <submittedName>
        <fullName evidence="3">Flagellar hook-length control protein FliK</fullName>
    </submittedName>
</protein>
<evidence type="ECO:0000313" key="4">
    <source>
        <dbReference type="Proteomes" id="UP000509367"/>
    </source>
</evidence>
<dbReference type="InterPro" id="IPR021136">
    <property type="entry name" value="Flagellar_hook_control-like_C"/>
</dbReference>
<feature type="compositionally biased region" description="Low complexity" evidence="1">
    <location>
        <begin position="231"/>
        <end position="242"/>
    </location>
</feature>
<reference evidence="3 4" key="1">
    <citation type="submission" date="2020-06" db="EMBL/GenBank/DDBJ databases">
        <title>Oricola thermophila sp. nov. isolated from a tidal sediments.</title>
        <authorList>
            <person name="Kwon K.K."/>
            <person name="Yang S.-H."/>
            <person name="Park M.-J."/>
        </authorList>
    </citation>
    <scope>NUCLEOTIDE SEQUENCE [LARGE SCALE GENOMIC DNA]</scope>
    <source>
        <strain evidence="3 4">MEBiC13590</strain>
    </source>
</reference>
<dbReference type="EMBL" id="CP054836">
    <property type="protein sequence ID" value="QKV19629.1"/>
    <property type="molecule type" value="Genomic_DNA"/>
</dbReference>
<keyword evidence="3" id="KW-0282">Flagellum</keyword>
<sequence length="495" mass="48398">MISNVITSTPAATASSGGRHSGRIANNGASAFSDALEKRGGDEAGVAAEKAEKGEQRPGGAFATPRWHTAIDAGPSGAGFAAGKAGDAGEGAAAEGAPSELAAELLAAASGAGAGSAGASDVPGRHAAGAGNAAMPAGDVPAGKGAGLQAGANADAAAGGKAGLPGAHAPTGMVLGNAGAQEALSGPDPDAGNAARIVNGAAGRQVPVAEIAAVVAGLRTGGAGAEPVQDAAKAARGRNAAAPSSQAGSDDVATGDMAKLAKALTARDGSAGDGYRIIGNARSEPRGVRGDLAKGAKPAAFEPAALTARPSGSFEVPSGNGETPAGRQVADAVLRGMEEMSATRMTLNAGTSQAGRTVKTMRLQLRPAELGAVNIRLQSVGGEMQVSIHAESDRTAQMLNNDSDTIRSALRAIGISGADVVVTSNRNEGLQNQPFGAQDRDAAGHQSGAREDHQGASNESRQSYQEARSNDSVFGQAAGDDAGRSGPGRDGRIVI</sequence>
<organism evidence="3 4">
    <name type="scientific">Oricola thermophila</name>
    <dbReference type="NCBI Taxonomy" id="2742145"/>
    <lineage>
        <taxon>Bacteria</taxon>
        <taxon>Pseudomonadati</taxon>
        <taxon>Pseudomonadota</taxon>
        <taxon>Alphaproteobacteria</taxon>
        <taxon>Hyphomicrobiales</taxon>
        <taxon>Ahrensiaceae</taxon>
        <taxon>Oricola</taxon>
    </lineage>
</organism>
<feature type="compositionally biased region" description="Basic and acidic residues" evidence="1">
    <location>
        <begin position="481"/>
        <end position="495"/>
    </location>
</feature>
<dbReference type="KEGG" id="orm:HTY61_14800"/>
<evidence type="ECO:0000256" key="1">
    <source>
        <dbReference type="SAM" id="MobiDB-lite"/>
    </source>
</evidence>
<name>A0A6N1VK99_9HYPH</name>
<dbReference type="Gene3D" id="3.30.750.140">
    <property type="match status" value="1"/>
</dbReference>
<dbReference type="Proteomes" id="UP000509367">
    <property type="component" value="Chromosome"/>
</dbReference>
<accession>A0A6N1VK99</accession>
<dbReference type="RefSeq" id="WP_175277521.1">
    <property type="nucleotide sequence ID" value="NZ_CP054836.1"/>
</dbReference>
<dbReference type="CDD" id="cd17470">
    <property type="entry name" value="T3SS_Flik_C"/>
    <property type="match status" value="1"/>
</dbReference>
<evidence type="ECO:0000313" key="3">
    <source>
        <dbReference type="EMBL" id="QKV19629.1"/>
    </source>
</evidence>
<feature type="compositionally biased region" description="Polar residues" evidence="1">
    <location>
        <begin position="1"/>
        <end position="18"/>
    </location>
</feature>
<keyword evidence="3" id="KW-0966">Cell projection</keyword>
<dbReference type="Pfam" id="PF02120">
    <property type="entry name" value="Flg_hook"/>
    <property type="match status" value="1"/>
</dbReference>
<feature type="domain" description="Flagellar hook-length control protein-like C-terminal" evidence="2">
    <location>
        <begin position="351"/>
        <end position="427"/>
    </location>
</feature>
<feature type="region of interest" description="Disordered" evidence="1">
    <location>
        <begin position="1"/>
        <end position="75"/>
    </location>
</feature>
<feature type="region of interest" description="Disordered" evidence="1">
    <location>
        <begin position="429"/>
        <end position="495"/>
    </location>
</feature>
<keyword evidence="4" id="KW-1185">Reference proteome</keyword>
<dbReference type="AlphaFoldDB" id="A0A6N1VK99"/>
<feature type="region of interest" description="Disordered" evidence="1">
    <location>
        <begin position="229"/>
        <end position="253"/>
    </location>
</feature>